<feature type="region of interest" description="Disordered" evidence="1">
    <location>
        <begin position="1"/>
        <end position="38"/>
    </location>
</feature>
<dbReference type="Gene3D" id="3.90.70.80">
    <property type="match status" value="1"/>
</dbReference>
<evidence type="ECO:0000256" key="1">
    <source>
        <dbReference type="SAM" id="MobiDB-lite"/>
    </source>
</evidence>
<name>A0A8W8P428_MAGGI</name>
<keyword evidence="3" id="KW-1185">Reference proteome</keyword>
<evidence type="ECO:0000313" key="3">
    <source>
        <dbReference type="Proteomes" id="UP000005408"/>
    </source>
</evidence>
<proteinExistence type="predicted"/>
<evidence type="ECO:0008006" key="4">
    <source>
        <dbReference type="Google" id="ProtNLM"/>
    </source>
</evidence>
<dbReference type="AlphaFoldDB" id="A0A8W8P428"/>
<reference evidence="2" key="1">
    <citation type="submission" date="2022-08" db="UniProtKB">
        <authorList>
            <consortium name="EnsemblMetazoa"/>
        </authorList>
    </citation>
    <scope>IDENTIFICATION</scope>
    <source>
        <strain evidence="2">05x7-T-G4-1.051#20</strain>
    </source>
</reference>
<organism evidence="2 3">
    <name type="scientific">Magallana gigas</name>
    <name type="common">Pacific oyster</name>
    <name type="synonym">Crassostrea gigas</name>
    <dbReference type="NCBI Taxonomy" id="29159"/>
    <lineage>
        <taxon>Eukaryota</taxon>
        <taxon>Metazoa</taxon>
        <taxon>Spiralia</taxon>
        <taxon>Lophotrochozoa</taxon>
        <taxon>Mollusca</taxon>
        <taxon>Bivalvia</taxon>
        <taxon>Autobranchia</taxon>
        <taxon>Pteriomorphia</taxon>
        <taxon>Ostreida</taxon>
        <taxon>Ostreoidea</taxon>
        <taxon>Ostreidae</taxon>
        <taxon>Magallana</taxon>
    </lineage>
</organism>
<accession>A0A8W8P428</accession>
<evidence type="ECO:0000313" key="2">
    <source>
        <dbReference type="EnsemblMetazoa" id="G9974.1:cds"/>
    </source>
</evidence>
<dbReference type="CDD" id="cd22744">
    <property type="entry name" value="OTU"/>
    <property type="match status" value="1"/>
</dbReference>
<feature type="compositionally biased region" description="Polar residues" evidence="1">
    <location>
        <begin position="13"/>
        <end position="38"/>
    </location>
</feature>
<protein>
    <recommendedName>
        <fullName evidence="4">OTU domain-containing protein</fullName>
    </recommendedName>
</protein>
<sequence length="299" mass="33616">MSGVLYPADIQPQLPTVDQQTPQTGNPQIMTKGTSDQTNEAENFNELVKTYTDADVEFEQQNRYLSSFGLQRNPITGTIDEQINRLGQQYTYAGQESILALSMALNINILVTFGGDVHNPQITTRENTFSQGQPQQTIHIAWRRAGGGHYEFITEVDTSNQFSSFVPSVSDTIVRDSDENEVQLCHPEPTAAKPKEKTSKIHLQQIDNLLDEVGHQVKNPQVIKYRLSTIIKSLESLISGMKGRLLHRQRGQQQDHLMALLLPTLHSGWFIPKDNHCKCLGVMNKMCFRDQGNPDPDAE</sequence>
<dbReference type="Proteomes" id="UP000005408">
    <property type="component" value="Unassembled WGS sequence"/>
</dbReference>
<dbReference type="EnsemblMetazoa" id="G9974.1">
    <property type="protein sequence ID" value="G9974.1:cds"/>
    <property type="gene ID" value="G9974"/>
</dbReference>